<feature type="transmembrane region" description="Helical" evidence="10">
    <location>
        <begin position="99"/>
        <end position="119"/>
    </location>
</feature>
<comment type="subcellular location">
    <subcellularLocation>
        <location evidence="1">Membrane</location>
        <topology evidence="1">Multi-pass membrane protein</topology>
    </subcellularLocation>
</comment>
<name>A0ABN6XYB5_9MICO</name>
<evidence type="ECO:0000256" key="9">
    <source>
        <dbReference type="ARBA" id="ARBA00023284"/>
    </source>
</evidence>
<feature type="transmembrane region" description="Helical" evidence="10">
    <location>
        <begin position="12"/>
        <end position="29"/>
    </location>
</feature>
<protein>
    <recommendedName>
        <fullName evidence="11">Vitamin K epoxide reductase domain-containing protein</fullName>
    </recommendedName>
</protein>
<feature type="transmembrane region" description="Helical" evidence="10">
    <location>
        <begin position="170"/>
        <end position="190"/>
    </location>
</feature>
<dbReference type="SMART" id="SM00756">
    <property type="entry name" value="VKc"/>
    <property type="match status" value="1"/>
</dbReference>
<dbReference type="Pfam" id="PF07884">
    <property type="entry name" value="VKOR"/>
    <property type="match status" value="1"/>
</dbReference>
<evidence type="ECO:0000256" key="10">
    <source>
        <dbReference type="SAM" id="Phobius"/>
    </source>
</evidence>
<keyword evidence="7 10" id="KW-0472">Membrane</keyword>
<sequence>MSLQTTGKKPVLTAVLLIVAGVIGFYGSFKLVVEKYDLLEHPTKALSCDINPFVSCSTVIDSWQSHLFGFPNPILGVAGFVAPIAVGISILAGARFARWYWIAFNAGLFLAWVFVTWLFTQTVFAIGALCPWCMLVWSATIPLFWIFTVWNLANGHVTRNATLQRRMRAFLPYSWVIVLINYLIIVIIILKHFPCSSRPSSADPDRRSPARRS</sequence>
<proteinExistence type="inferred from homology"/>
<dbReference type="RefSeq" id="WP_286343150.1">
    <property type="nucleotide sequence ID" value="NZ_AP027732.1"/>
</dbReference>
<keyword evidence="13" id="KW-1185">Reference proteome</keyword>
<keyword evidence="3 10" id="KW-0812">Transmembrane</keyword>
<evidence type="ECO:0000256" key="7">
    <source>
        <dbReference type="ARBA" id="ARBA00023136"/>
    </source>
</evidence>
<evidence type="ECO:0000313" key="13">
    <source>
        <dbReference type="Proteomes" id="UP001321486"/>
    </source>
</evidence>
<evidence type="ECO:0000256" key="1">
    <source>
        <dbReference type="ARBA" id="ARBA00004141"/>
    </source>
</evidence>
<keyword evidence="5 10" id="KW-1133">Transmembrane helix</keyword>
<keyword evidence="8" id="KW-1015">Disulfide bond</keyword>
<evidence type="ECO:0000256" key="8">
    <source>
        <dbReference type="ARBA" id="ARBA00023157"/>
    </source>
</evidence>
<evidence type="ECO:0000256" key="2">
    <source>
        <dbReference type="ARBA" id="ARBA00006214"/>
    </source>
</evidence>
<dbReference type="Proteomes" id="UP001321486">
    <property type="component" value="Chromosome"/>
</dbReference>
<dbReference type="EMBL" id="AP027732">
    <property type="protein sequence ID" value="BDZ50024.1"/>
    <property type="molecule type" value="Genomic_DNA"/>
</dbReference>
<comment type="similarity">
    <text evidence="2">Belongs to the VKOR family.</text>
</comment>
<keyword evidence="9" id="KW-0676">Redox-active center</keyword>
<feature type="transmembrane region" description="Helical" evidence="10">
    <location>
        <begin position="125"/>
        <end position="150"/>
    </location>
</feature>
<evidence type="ECO:0000256" key="4">
    <source>
        <dbReference type="ARBA" id="ARBA00022719"/>
    </source>
</evidence>
<keyword evidence="4" id="KW-0874">Quinone</keyword>
<feature type="transmembrane region" description="Helical" evidence="10">
    <location>
        <begin position="73"/>
        <end position="92"/>
    </location>
</feature>
<evidence type="ECO:0000313" key="12">
    <source>
        <dbReference type="EMBL" id="BDZ50024.1"/>
    </source>
</evidence>
<keyword evidence="6" id="KW-0560">Oxidoreductase</keyword>
<dbReference type="InterPro" id="IPR041714">
    <property type="entry name" value="VKOR_Actinobacteria"/>
</dbReference>
<organism evidence="12 13">
    <name type="scientific">Frondihabitans sucicola</name>
    <dbReference type="NCBI Taxonomy" id="1268041"/>
    <lineage>
        <taxon>Bacteria</taxon>
        <taxon>Bacillati</taxon>
        <taxon>Actinomycetota</taxon>
        <taxon>Actinomycetes</taxon>
        <taxon>Micrococcales</taxon>
        <taxon>Microbacteriaceae</taxon>
        <taxon>Frondihabitans</taxon>
    </lineage>
</organism>
<evidence type="ECO:0000259" key="11">
    <source>
        <dbReference type="SMART" id="SM00756"/>
    </source>
</evidence>
<reference evidence="13" key="1">
    <citation type="journal article" date="2019" name="Int. J. Syst. Evol. Microbiol.">
        <title>The Global Catalogue of Microorganisms (GCM) 10K type strain sequencing project: providing services to taxonomists for standard genome sequencing and annotation.</title>
        <authorList>
            <consortium name="The Broad Institute Genomics Platform"/>
            <consortium name="The Broad Institute Genome Sequencing Center for Infectious Disease"/>
            <person name="Wu L."/>
            <person name="Ma J."/>
        </authorList>
    </citation>
    <scope>NUCLEOTIDE SEQUENCE [LARGE SCALE GENOMIC DNA]</scope>
    <source>
        <strain evidence="13">NBRC 108728</strain>
    </source>
</reference>
<evidence type="ECO:0000256" key="6">
    <source>
        <dbReference type="ARBA" id="ARBA00023002"/>
    </source>
</evidence>
<dbReference type="InterPro" id="IPR038354">
    <property type="entry name" value="VKOR_sf"/>
</dbReference>
<evidence type="ECO:0000256" key="5">
    <source>
        <dbReference type="ARBA" id="ARBA00022989"/>
    </source>
</evidence>
<accession>A0ABN6XYB5</accession>
<evidence type="ECO:0000256" key="3">
    <source>
        <dbReference type="ARBA" id="ARBA00022692"/>
    </source>
</evidence>
<dbReference type="CDD" id="cd12922">
    <property type="entry name" value="VKOR_5"/>
    <property type="match status" value="1"/>
</dbReference>
<dbReference type="InterPro" id="IPR012932">
    <property type="entry name" value="VKOR"/>
</dbReference>
<feature type="domain" description="Vitamin K epoxide reductase" evidence="11">
    <location>
        <begin position="10"/>
        <end position="151"/>
    </location>
</feature>
<gene>
    <name evidence="12" type="ORF">GCM10025867_22650</name>
</gene>
<dbReference type="Gene3D" id="1.20.1440.130">
    <property type="entry name" value="VKOR domain"/>
    <property type="match status" value="1"/>
</dbReference>